<evidence type="ECO:0000256" key="8">
    <source>
        <dbReference type="ARBA" id="ARBA00022806"/>
    </source>
</evidence>
<evidence type="ECO:0000256" key="3">
    <source>
        <dbReference type="ARBA" id="ARBA00005446"/>
    </source>
</evidence>
<dbReference type="EC" id="5.6.2.4" evidence="16"/>
<dbReference type="Pfam" id="PF09382">
    <property type="entry name" value="RQC"/>
    <property type="match status" value="1"/>
</dbReference>
<dbReference type="SUPFAM" id="SSF47819">
    <property type="entry name" value="HRDC-like"/>
    <property type="match status" value="1"/>
</dbReference>
<dbReference type="InterPro" id="IPR032284">
    <property type="entry name" value="RecQ_Zn-bd"/>
</dbReference>
<dbReference type="SMART" id="SM00487">
    <property type="entry name" value="DEXDc"/>
    <property type="match status" value="1"/>
</dbReference>
<evidence type="ECO:0000256" key="10">
    <source>
        <dbReference type="ARBA" id="ARBA00022840"/>
    </source>
</evidence>
<dbReference type="Gene3D" id="1.10.10.10">
    <property type="entry name" value="Winged helix-like DNA-binding domain superfamily/Winged helix DNA-binding domain"/>
    <property type="match status" value="1"/>
</dbReference>
<keyword evidence="21" id="KW-1185">Reference proteome</keyword>
<dbReference type="InterPro" id="IPR029491">
    <property type="entry name" value="Helicase_HTH"/>
</dbReference>
<dbReference type="InterPro" id="IPR002121">
    <property type="entry name" value="HRDC_dom"/>
</dbReference>
<evidence type="ECO:0000256" key="1">
    <source>
        <dbReference type="ARBA" id="ARBA00001946"/>
    </source>
</evidence>
<feature type="domain" description="HRDC" evidence="17">
    <location>
        <begin position="514"/>
        <end position="594"/>
    </location>
</feature>
<keyword evidence="9" id="KW-0862">Zinc</keyword>
<dbReference type="CDD" id="cd18794">
    <property type="entry name" value="SF2_C_RecQ"/>
    <property type="match status" value="1"/>
</dbReference>
<dbReference type="SMART" id="SM00490">
    <property type="entry name" value="HELICc"/>
    <property type="match status" value="1"/>
</dbReference>
<evidence type="ECO:0000259" key="17">
    <source>
        <dbReference type="PROSITE" id="PS50967"/>
    </source>
</evidence>
<comment type="cofactor">
    <cofactor evidence="1">
        <name>Mg(2+)</name>
        <dbReference type="ChEBI" id="CHEBI:18420"/>
    </cofactor>
</comment>
<proteinExistence type="inferred from homology"/>
<evidence type="ECO:0000256" key="16">
    <source>
        <dbReference type="NCBIfam" id="TIGR01389"/>
    </source>
</evidence>
<comment type="catalytic activity">
    <reaction evidence="15">
        <text>Couples ATP hydrolysis with the unwinding of duplex DNA by translocating in the 3'-5' direction.</text>
        <dbReference type="EC" id="5.6.2.4"/>
    </reaction>
</comment>
<dbReference type="Pfam" id="PF00270">
    <property type="entry name" value="DEAD"/>
    <property type="match status" value="1"/>
</dbReference>
<keyword evidence="14" id="KW-0413">Isomerase</keyword>
<dbReference type="InterPro" id="IPR001650">
    <property type="entry name" value="Helicase_C-like"/>
</dbReference>
<name>A0ABV6GB43_9BACI</name>
<dbReference type="Pfam" id="PF00271">
    <property type="entry name" value="Helicase_C"/>
    <property type="match status" value="1"/>
</dbReference>
<dbReference type="RefSeq" id="WP_378931115.1">
    <property type="nucleotide sequence ID" value="NZ_JBHLVO010000002.1"/>
</dbReference>
<gene>
    <name evidence="20" type="primary">recQ</name>
    <name evidence="20" type="ORF">ACFFIX_04920</name>
</gene>
<feature type="domain" description="Helicase ATP-binding" evidence="18">
    <location>
        <begin position="26"/>
        <end position="195"/>
    </location>
</feature>
<evidence type="ECO:0000256" key="13">
    <source>
        <dbReference type="ARBA" id="ARBA00023204"/>
    </source>
</evidence>
<evidence type="ECO:0000259" key="19">
    <source>
        <dbReference type="PROSITE" id="PS51194"/>
    </source>
</evidence>
<organism evidence="20 21">
    <name type="scientific">Metabacillus herbersteinensis</name>
    <dbReference type="NCBI Taxonomy" id="283816"/>
    <lineage>
        <taxon>Bacteria</taxon>
        <taxon>Bacillati</taxon>
        <taxon>Bacillota</taxon>
        <taxon>Bacilli</taxon>
        <taxon>Bacillales</taxon>
        <taxon>Bacillaceae</taxon>
        <taxon>Metabacillus</taxon>
    </lineage>
</organism>
<keyword evidence="4" id="KW-0479">Metal-binding</keyword>
<keyword evidence="8 20" id="KW-0347">Helicase</keyword>
<dbReference type="InterPro" id="IPR010997">
    <property type="entry name" value="HRDC-like_sf"/>
</dbReference>
<dbReference type="InterPro" id="IPR014001">
    <property type="entry name" value="Helicase_ATP-bd"/>
</dbReference>
<dbReference type="InterPro" id="IPR027417">
    <property type="entry name" value="P-loop_NTPase"/>
</dbReference>
<dbReference type="Gene3D" id="1.10.150.80">
    <property type="entry name" value="HRDC domain"/>
    <property type="match status" value="1"/>
</dbReference>
<comment type="caution">
    <text evidence="20">The sequence shown here is derived from an EMBL/GenBank/DDBJ whole genome shotgun (WGS) entry which is preliminary data.</text>
</comment>
<dbReference type="Pfam" id="PF14493">
    <property type="entry name" value="HTH_40"/>
    <property type="match status" value="1"/>
</dbReference>
<feature type="domain" description="Helicase C-terminal" evidence="19">
    <location>
        <begin position="216"/>
        <end position="366"/>
    </location>
</feature>
<evidence type="ECO:0000256" key="4">
    <source>
        <dbReference type="ARBA" id="ARBA00022723"/>
    </source>
</evidence>
<dbReference type="SMART" id="SM00341">
    <property type="entry name" value="HRDC"/>
    <property type="match status" value="1"/>
</dbReference>
<dbReference type="NCBIfam" id="TIGR01389">
    <property type="entry name" value="recQ"/>
    <property type="match status" value="1"/>
</dbReference>
<evidence type="ECO:0000313" key="20">
    <source>
        <dbReference type="EMBL" id="MFC0270794.1"/>
    </source>
</evidence>
<evidence type="ECO:0000259" key="18">
    <source>
        <dbReference type="PROSITE" id="PS51192"/>
    </source>
</evidence>
<dbReference type="PANTHER" id="PTHR13710">
    <property type="entry name" value="DNA HELICASE RECQ FAMILY MEMBER"/>
    <property type="match status" value="1"/>
</dbReference>
<dbReference type="InterPro" id="IPR018982">
    <property type="entry name" value="RQC_domain"/>
</dbReference>
<evidence type="ECO:0000256" key="12">
    <source>
        <dbReference type="ARBA" id="ARBA00023172"/>
    </source>
</evidence>
<keyword evidence="13" id="KW-0234">DNA repair</keyword>
<dbReference type="PANTHER" id="PTHR13710:SF105">
    <property type="entry name" value="ATP-DEPENDENT DNA HELICASE Q1"/>
    <property type="match status" value="1"/>
</dbReference>
<dbReference type="InterPro" id="IPR036388">
    <property type="entry name" value="WH-like_DNA-bd_sf"/>
</dbReference>
<accession>A0ABV6GB43</accession>
<dbReference type="SMART" id="SM00956">
    <property type="entry name" value="RQC"/>
    <property type="match status" value="1"/>
</dbReference>
<dbReference type="Pfam" id="PF16124">
    <property type="entry name" value="RecQ_Zn_bind"/>
    <property type="match status" value="1"/>
</dbReference>
<dbReference type="CDD" id="cd17920">
    <property type="entry name" value="DEXHc_RecQ"/>
    <property type="match status" value="1"/>
</dbReference>
<evidence type="ECO:0000313" key="21">
    <source>
        <dbReference type="Proteomes" id="UP001589854"/>
    </source>
</evidence>
<evidence type="ECO:0000256" key="5">
    <source>
        <dbReference type="ARBA" id="ARBA00022741"/>
    </source>
</evidence>
<keyword evidence="10" id="KW-0067">ATP-binding</keyword>
<dbReference type="PROSITE" id="PS51192">
    <property type="entry name" value="HELICASE_ATP_BIND_1"/>
    <property type="match status" value="1"/>
</dbReference>
<protein>
    <recommendedName>
        <fullName evidence="16">DNA helicase RecQ</fullName>
        <ecNumber evidence="16">5.6.2.4</ecNumber>
    </recommendedName>
</protein>
<evidence type="ECO:0000256" key="14">
    <source>
        <dbReference type="ARBA" id="ARBA00023235"/>
    </source>
</evidence>
<evidence type="ECO:0000256" key="15">
    <source>
        <dbReference type="ARBA" id="ARBA00034617"/>
    </source>
</evidence>
<keyword evidence="6" id="KW-0227">DNA damage</keyword>
<dbReference type="InterPro" id="IPR011545">
    <property type="entry name" value="DEAD/DEAH_box_helicase_dom"/>
</dbReference>
<dbReference type="NCBIfam" id="TIGR00614">
    <property type="entry name" value="recQ_fam"/>
    <property type="match status" value="1"/>
</dbReference>
<keyword evidence="5" id="KW-0547">Nucleotide-binding</keyword>
<evidence type="ECO:0000256" key="2">
    <source>
        <dbReference type="ARBA" id="ARBA00001947"/>
    </source>
</evidence>
<keyword evidence="11" id="KW-0238">DNA-binding</keyword>
<dbReference type="EMBL" id="JBHLVO010000002">
    <property type="protein sequence ID" value="MFC0270794.1"/>
    <property type="molecule type" value="Genomic_DNA"/>
</dbReference>
<dbReference type="SUPFAM" id="SSF52540">
    <property type="entry name" value="P-loop containing nucleoside triphosphate hydrolases"/>
    <property type="match status" value="1"/>
</dbReference>
<reference evidence="20 21" key="1">
    <citation type="submission" date="2024-09" db="EMBL/GenBank/DDBJ databases">
        <authorList>
            <person name="Sun Q."/>
            <person name="Mori K."/>
        </authorList>
    </citation>
    <scope>NUCLEOTIDE SEQUENCE [LARGE SCALE GENOMIC DNA]</scope>
    <source>
        <strain evidence="20 21">CCM 7228</strain>
    </source>
</reference>
<dbReference type="SUPFAM" id="SSF46785">
    <property type="entry name" value="Winged helix' DNA-binding domain"/>
    <property type="match status" value="1"/>
</dbReference>
<comment type="similarity">
    <text evidence="3">Belongs to the helicase family. RecQ subfamily.</text>
</comment>
<dbReference type="InterPro" id="IPR036390">
    <property type="entry name" value="WH_DNA-bd_sf"/>
</dbReference>
<keyword evidence="7" id="KW-0378">Hydrolase</keyword>
<comment type="cofactor">
    <cofactor evidence="2">
        <name>Zn(2+)</name>
        <dbReference type="ChEBI" id="CHEBI:29105"/>
    </cofactor>
</comment>
<dbReference type="InterPro" id="IPR006293">
    <property type="entry name" value="DNA_helicase_ATP-dep_RecQ_bac"/>
</dbReference>
<evidence type="ECO:0000256" key="7">
    <source>
        <dbReference type="ARBA" id="ARBA00022801"/>
    </source>
</evidence>
<sequence>MIQKAEQILNQYFGYSSFRKGQAAIIENVLSENNTLAIMPTGGGKSLCYQVPALMVEGLTLVISPLISLMKDQVDALTSLGIPSTFINSSLPANEIHTRLSEVKSGACKILYVAPERLDSPQFRNILDSVKVSILAVDEAHCISQWGHDFRPSYRHIHQLIRDISPRPVVMALTATATKEVTKDISSLLDIEEQHTFLTGFSRENLTFSILKGENKRDYILRYIKENPNQAGIIYAATRKEVNELHQFLSKQQVKVGKYHAGLTEEERNTVQEQFQFDNLSVMVATNAFGMGINKSNVRYVIHHNIPRNIEAYYQEAGRAGRDGEPSECSLLFASQDIQLQKFLIEQTVLSEEKKHHEYVKLQQITDFCHTEKCLQTYILEYFGQTEGLEDCGRCMNCTDSREKIDVTTEALMTFSCIKRMNERFGKTFVAQVLKGSKNKRIQEFGFENLTTYGLMKQLTEKQIVSYIDYFIAEGYLSLTNAQYPVLELSPKAVEVLLGKEKVFKKELKVIKKIVEDNDLFEILKVLRKEIATRDRVPPYIIFSDSTLRDMSGIFPTTEEAFLNVKGVAQTKLERYGEEFIEVIKKYVEENGVAFISQKEVSQTGSSDNSTDKPSHLLTYDLFNEGLDVAEIAKKREMTNITVQNHIIRCATEGNNIDWSRIIPQQYESIIIEKISELGAETLKPLKEALPGEVEYFAIKAVICKQQLSLYA</sequence>
<dbReference type="Proteomes" id="UP001589854">
    <property type="component" value="Unassembled WGS sequence"/>
</dbReference>
<dbReference type="Pfam" id="PF00570">
    <property type="entry name" value="HRDC"/>
    <property type="match status" value="1"/>
</dbReference>
<dbReference type="GO" id="GO:0004386">
    <property type="term" value="F:helicase activity"/>
    <property type="evidence" value="ECO:0007669"/>
    <property type="project" value="UniProtKB-KW"/>
</dbReference>
<evidence type="ECO:0000256" key="6">
    <source>
        <dbReference type="ARBA" id="ARBA00022763"/>
    </source>
</evidence>
<dbReference type="InterPro" id="IPR044876">
    <property type="entry name" value="HRDC_dom_sf"/>
</dbReference>
<keyword evidence="12" id="KW-0233">DNA recombination</keyword>
<evidence type="ECO:0000256" key="9">
    <source>
        <dbReference type="ARBA" id="ARBA00022833"/>
    </source>
</evidence>
<evidence type="ECO:0000256" key="11">
    <source>
        <dbReference type="ARBA" id="ARBA00023125"/>
    </source>
</evidence>
<dbReference type="InterPro" id="IPR004589">
    <property type="entry name" value="DNA_helicase_ATP-dep_RecQ"/>
</dbReference>
<dbReference type="Gene3D" id="3.40.50.300">
    <property type="entry name" value="P-loop containing nucleotide triphosphate hydrolases"/>
    <property type="match status" value="2"/>
</dbReference>
<dbReference type="PROSITE" id="PS50967">
    <property type="entry name" value="HRDC"/>
    <property type="match status" value="1"/>
</dbReference>
<dbReference type="PROSITE" id="PS51194">
    <property type="entry name" value="HELICASE_CTER"/>
    <property type="match status" value="1"/>
</dbReference>